<dbReference type="EMBL" id="BARU01024234">
    <property type="protein sequence ID" value="GAH48003.1"/>
    <property type="molecule type" value="Genomic_DNA"/>
</dbReference>
<gene>
    <name evidence="2" type="ORF">S03H2_39227</name>
</gene>
<feature type="non-terminal residue" evidence="2">
    <location>
        <position position="75"/>
    </location>
</feature>
<accession>X1HRW6</accession>
<sequence>MPKRLGIWKHAGPNRKSTDVKAEQRDPQTILITARATLGVVPQVRSGTPYGGTLRGTGSQYSNTYTVFGSGDILI</sequence>
<evidence type="ECO:0000256" key="1">
    <source>
        <dbReference type="SAM" id="MobiDB-lite"/>
    </source>
</evidence>
<reference evidence="2" key="1">
    <citation type="journal article" date="2014" name="Front. Microbiol.">
        <title>High frequency of phylogenetically diverse reductive dehalogenase-homologous genes in deep subseafloor sedimentary metagenomes.</title>
        <authorList>
            <person name="Kawai M."/>
            <person name="Futagami T."/>
            <person name="Toyoda A."/>
            <person name="Takaki Y."/>
            <person name="Nishi S."/>
            <person name="Hori S."/>
            <person name="Arai W."/>
            <person name="Tsubouchi T."/>
            <person name="Morono Y."/>
            <person name="Uchiyama I."/>
            <person name="Ito T."/>
            <person name="Fujiyama A."/>
            <person name="Inagaki F."/>
            <person name="Takami H."/>
        </authorList>
    </citation>
    <scope>NUCLEOTIDE SEQUENCE</scope>
    <source>
        <strain evidence="2">Expedition CK06-06</strain>
    </source>
</reference>
<evidence type="ECO:0000313" key="2">
    <source>
        <dbReference type="EMBL" id="GAH48003.1"/>
    </source>
</evidence>
<proteinExistence type="predicted"/>
<feature type="region of interest" description="Disordered" evidence="1">
    <location>
        <begin position="1"/>
        <end position="24"/>
    </location>
</feature>
<name>X1HRW6_9ZZZZ</name>
<dbReference type="AlphaFoldDB" id="X1HRW6"/>
<comment type="caution">
    <text evidence="2">The sequence shown here is derived from an EMBL/GenBank/DDBJ whole genome shotgun (WGS) entry which is preliminary data.</text>
</comment>
<organism evidence="2">
    <name type="scientific">marine sediment metagenome</name>
    <dbReference type="NCBI Taxonomy" id="412755"/>
    <lineage>
        <taxon>unclassified sequences</taxon>
        <taxon>metagenomes</taxon>
        <taxon>ecological metagenomes</taxon>
    </lineage>
</organism>
<protein>
    <submittedName>
        <fullName evidence="2">Uncharacterized protein</fullName>
    </submittedName>
</protein>